<dbReference type="EC" id="5.3.1.6" evidence="3"/>
<keyword evidence="4" id="KW-1185">Reference proteome</keyword>
<dbReference type="PANTHER" id="PTHR43732:SF1">
    <property type="entry name" value="RIBOSE 5-PHOSPHATE ISOMERASE"/>
    <property type="match status" value="1"/>
</dbReference>
<dbReference type="NCBIfam" id="TIGR00689">
    <property type="entry name" value="rpiB_lacA_lacB"/>
    <property type="match status" value="1"/>
</dbReference>
<dbReference type="Pfam" id="PF02502">
    <property type="entry name" value="LacAB_rpiB"/>
    <property type="match status" value="1"/>
</dbReference>
<dbReference type="GO" id="GO:0004751">
    <property type="term" value="F:ribose-5-phosphate isomerase activity"/>
    <property type="evidence" value="ECO:0007669"/>
    <property type="project" value="UniProtKB-EC"/>
</dbReference>
<sequence length="146" mass="16090">MSERIVLASDHGGLELKKELVEGLREGGYTVFDIGTHTTESTDYPDYAHQAVRGMLEGSYDRCILVCGTGVGMAMTANRHRGARAVNCSDVFTARYSRAHNDSNVLCLGGRVVGFGLAWEIVKTWLTTPFGGDKRHIRRVNKIESE</sequence>
<dbReference type="Proteomes" id="UP001379533">
    <property type="component" value="Chromosome"/>
</dbReference>
<name>A0ABZ2KK11_9BACT</name>
<accession>A0ABZ2KK11</accession>
<dbReference type="RefSeq" id="WP_394837771.1">
    <property type="nucleotide sequence ID" value="NZ_CP089982.1"/>
</dbReference>
<dbReference type="SUPFAM" id="SSF89623">
    <property type="entry name" value="Ribose/Galactose isomerase RpiB/AlsB"/>
    <property type="match status" value="1"/>
</dbReference>
<dbReference type="PANTHER" id="PTHR43732">
    <property type="entry name" value="RIBOSE 5-PHOSPHATE ISOMERASE-RELATED"/>
    <property type="match status" value="1"/>
</dbReference>
<dbReference type="InterPro" id="IPR051812">
    <property type="entry name" value="SPI_LacAB/RpiB"/>
</dbReference>
<dbReference type="InterPro" id="IPR004785">
    <property type="entry name" value="RpiB"/>
</dbReference>
<evidence type="ECO:0000313" key="4">
    <source>
        <dbReference type="Proteomes" id="UP001379533"/>
    </source>
</evidence>
<comment type="similarity">
    <text evidence="1">Belongs to the LacAB/RpiB family.</text>
</comment>
<dbReference type="InterPro" id="IPR003500">
    <property type="entry name" value="RpiB_LacA_LacB"/>
</dbReference>
<dbReference type="PIRSF" id="PIRSF005384">
    <property type="entry name" value="RpiB_LacA_B"/>
    <property type="match status" value="1"/>
</dbReference>
<proteinExistence type="inferred from homology"/>
<reference evidence="3 4" key="1">
    <citation type="submission" date="2021-12" db="EMBL/GenBank/DDBJ databases">
        <title>Discovery of the Pendulisporaceae a myxobacterial family with distinct sporulation behavior and unique specialized metabolism.</title>
        <authorList>
            <person name="Garcia R."/>
            <person name="Popoff A."/>
            <person name="Bader C.D."/>
            <person name="Loehr J."/>
            <person name="Walesch S."/>
            <person name="Walt C."/>
            <person name="Boldt J."/>
            <person name="Bunk B."/>
            <person name="Haeckl F.J.F.P.J."/>
            <person name="Gunesch A.P."/>
            <person name="Birkelbach J."/>
            <person name="Nuebel U."/>
            <person name="Pietschmann T."/>
            <person name="Bach T."/>
            <person name="Mueller R."/>
        </authorList>
    </citation>
    <scope>NUCLEOTIDE SEQUENCE [LARGE SCALE GENOMIC DNA]</scope>
    <source>
        <strain evidence="3 4">MSr12523</strain>
    </source>
</reference>
<evidence type="ECO:0000256" key="1">
    <source>
        <dbReference type="ARBA" id="ARBA00008754"/>
    </source>
</evidence>
<dbReference type="EMBL" id="CP089982">
    <property type="protein sequence ID" value="WXA97658.1"/>
    <property type="molecule type" value="Genomic_DNA"/>
</dbReference>
<dbReference type="NCBIfam" id="NF004051">
    <property type="entry name" value="PRK05571.1"/>
    <property type="match status" value="1"/>
</dbReference>
<dbReference type="InterPro" id="IPR036569">
    <property type="entry name" value="RpiB_LacA_LacB_sf"/>
</dbReference>
<evidence type="ECO:0000256" key="2">
    <source>
        <dbReference type="ARBA" id="ARBA00023235"/>
    </source>
</evidence>
<dbReference type="NCBIfam" id="TIGR01120">
    <property type="entry name" value="rpiB"/>
    <property type="match status" value="1"/>
</dbReference>
<dbReference type="Gene3D" id="3.40.1400.10">
    <property type="entry name" value="Sugar-phosphate isomerase, RpiB/LacA/LacB"/>
    <property type="match status" value="1"/>
</dbReference>
<gene>
    <name evidence="3" type="primary">rpiB</name>
    <name evidence="3" type="ORF">LZC95_12540</name>
</gene>
<evidence type="ECO:0000313" key="3">
    <source>
        <dbReference type="EMBL" id="WXA97658.1"/>
    </source>
</evidence>
<protein>
    <submittedName>
        <fullName evidence="3">Ribose 5-phosphate isomerase B</fullName>
        <ecNumber evidence="3">5.3.1.6</ecNumber>
    </submittedName>
</protein>
<keyword evidence="2 3" id="KW-0413">Isomerase</keyword>
<organism evidence="3 4">
    <name type="scientific">Pendulispora brunnea</name>
    <dbReference type="NCBI Taxonomy" id="2905690"/>
    <lineage>
        <taxon>Bacteria</taxon>
        <taxon>Pseudomonadati</taxon>
        <taxon>Myxococcota</taxon>
        <taxon>Myxococcia</taxon>
        <taxon>Myxococcales</taxon>
        <taxon>Sorangiineae</taxon>
        <taxon>Pendulisporaceae</taxon>
        <taxon>Pendulispora</taxon>
    </lineage>
</organism>